<dbReference type="EMBL" id="EQ973222">
    <property type="protein sequence ID" value="EFR56094.1"/>
    <property type="molecule type" value="Genomic_DNA"/>
</dbReference>
<proteinExistence type="predicted"/>
<accession>A0ABN0BT99</accession>
<gene>
    <name evidence="2" type="ORF">BFAG_04792</name>
</gene>
<evidence type="ECO:0000313" key="2">
    <source>
        <dbReference type="EMBL" id="EFR56094.1"/>
    </source>
</evidence>
<name>A0ABN0BT99_BACFG</name>
<protein>
    <submittedName>
        <fullName evidence="2">Uncharacterized protein</fullName>
    </submittedName>
</protein>
<evidence type="ECO:0000313" key="3">
    <source>
        <dbReference type="Proteomes" id="UP000005101"/>
    </source>
</evidence>
<reference evidence="2 3" key="1">
    <citation type="submission" date="2008-12" db="EMBL/GenBank/DDBJ databases">
        <title>Annotation of Bacteroides fragilis strain 3_1_12.</title>
        <authorList>
            <consortium name="The Broad Institute Genome Sequencing Platform"/>
            <person name="Ward D."/>
            <person name="Young S.K."/>
            <person name="Kodira C.D."/>
            <person name="Zeng Q."/>
            <person name="Koehrsen M."/>
            <person name="Alvarado L."/>
            <person name="Berlin A."/>
            <person name="Borenstein D."/>
            <person name="Chen Z."/>
            <person name="Engels R."/>
            <person name="Freedman E."/>
            <person name="Gellesch M."/>
            <person name="Goldberg J."/>
            <person name="Griggs A."/>
            <person name="Gujja S."/>
            <person name="Heiman D."/>
            <person name="Hepburn T."/>
            <person name="Howarth C."/>
            <person name="Jen D."/>
            <person name="Larson L."/>
            <person name="Lewis B."/>
            <person name="Mehta T."/>
            <person name="Park D."/>
            <person name="Pearson M."/>
            <person name="Roberts A."/>
            <person name="Saif S."/>
            <person name="Shea T."/>
            <person name="Shenoy N."/>
            <person name="Sisk P."/>
            <person name="Stolte C."/>
            <person name="Sykes S."/>
            <person name="Walk T."/>
            <person name="White J."/>
            <person name="Yandava C."/>
            <person name="Allen-Vercoe E."/>
            <person name="Strauss J."/>
            <person name="Ambrose C."/>
            <person name="Lander E."/>
            <person name="Nusbaum C."/>
            <person name="Galagan J."/>
            <person name="Birren B."/>
        </authorList>
    </citation>
    <scope>NUCLEOTIDE SEQUENCE [LARGE SCALE GENOMIC DNA]</scope>
    <source>
        <strain evidence="2 3">3_1_12</strain>
    </source>
</reference>
<keyword evidence="3" id="KW-1185">Reference proteome</keyword>
<feature type="region of interest" description="Disordered" evidence="1">
    <location>
        <begin position="1"/>
        <end position="35"/>
    </location>
</feature>
<sequence length="35" mass="3915">MNIKIRQGTDWENTFQDSGPRVIGEPCCPGAKLRP</sequence>
<dbReference type="Proteomes" id="UP000005101">
    <property type="component" value="Unassembled WGS sequence"/>
</dbReference>
<evidence type="ECO:0000256" key="1">
    <source>
        <dbReference type="SAM" id="MobiDB-lite"/>
    </source>
</evidence>
<organism evidence="2 3">
    <name type="scientific">Bacteroides fragilis 3_1_12</name>
    <dbReference type="NCBI Taxonomy" id="457424"/>
    <lineage>
        <taxon>Bacteria</taxon>
        <taxon>Pseudomonadati</taxon>
        <taxon>Bacteroidota</taxon>
        <taxon>Bacteroidia</taxon>
        <taxon>Bacteroidales</taxon>
        <taxon>Bacteroidaceae</taxon>
        <taxon>Bacteroides</taxon>
    </lineage>
</organism>